<name>A0A7H0EJA5_KLEVA</name>
<organism evidence="2 3">
    <name type="scientific">Klebsiella variicola</name>
    <dbReference type="NCBI Taxonomy" id="244366"/>
    <lineage>
        <taxon>Bacteria</taxon>
        <taxon>Pseudomonadati</taxon>
        <taxon>Pseudomonadota</taxon>
        <taxon>Gammaproteobacteria</taxon>
        <taxon>Enterobacterales</taxon>
        <taxon>Enterobacteriaceae</taxon>
        <taxon>Klebsiella/Raoultella group</taxon>
        <taxon>Klebsiella</taxon>
        <taxon>Klebsiella pneumoniae complex</taxon>
    </lineage>
</organism>
<keyword evidence="1" id="KW-1133">Transmembrane helix</keyword>
<gene>
    <name evidence="2" type="ORF">IAP99_21100</name>
</gene>
<dbReference type="EMBL" id="CP060807">
    <property type="protein sequence ID" value="QNP23871.1"/>
    <property type="molecule type" value="Genomic_DNA"/>
</dbReference>
<dbReference type="AlphaFoldDB" id="A0A7H0EJA5"/>
<reference evidence="2 3" key="1">
    <citation type="submission" date="2020-08" db="EMBL/GenBank/DDBJ databases">
        <title>Complete genome sequence of Klebsiella pneumoniae KP2757.</title>
        <authorList>
            <person name="Zhang X."/>
        </authorList>
    </citation>
    <scope>NUCLEOTIDE SEQUENCE [LARGE SCALE GENOMIC DNA]</scope>
    <source>
        <strain evidence="2 3">KP2757</strain>
    </source>
</reference>
<protein>
    <submittedName>
        <fullName evidence="2">Uncharacterized protein</fullName>
    </submittedName>
</protein>
<feature type="transmembrane region" description="Helical" evidence="1">
    <location>
        <begin position="26"/>
        <end position="46"/>
    </location>
</feature>
<evidence type="ECO:0000313" key="2">
    <source>
        <dbReference type="EMBL" id="QNP23871.1"/>
    </source>
</evidence>
<dbReference type="RefSeq" id="WP_187726273.1">
    <property type="nucleotide sequence ID" value="NZ_CP060807.1"/>
</dbReference>
<accession>A0A7H0EJA5</accession>
<keyword evidence="1" id="KW-0812">Transmembrane</keyword>
<sequence>MKMQLDLGSRNRFSRGGELVQDNTSISLYISIGGFIISCLGFLNTIRQSKYNRKIERLRTYDKIYFDVCDLLLFDYKIKSQKAYVSEDKDLEQAVNQFGQLHWMEQIYGPDSYGHIKFKNKSDQVSFSKKVSEEYYKFQREKSSTLLGNQSPVMHTDNEEFNNRFKRVMAHIKENISLFSKPIRLEWEKTNLREPDEIRKEYISLERFNSYACEELEEKIDDPYLKIFLLIRQEHRILNKQSTEKLLDTLFNLKWRISKSLIKINEKMSYKFKSHSED</sequence>
<evidence type="ECO:0000313" key="3">
    <source>
        <dbReference type="Proteomes" id="UP000516181"/>
    </source>
</evidence>
<evidence type="ECO:0000256" key="1">
    <source>
        <dbReference type="SAM" id="Phobius"/>
    </source>
</evidence>
<proteinExistence type="predicted"/>
<keyword evidence="1" id="KW-0472">Membrane</keyword>
<dbReference type="Proteomes" id="UP000516181">
    <property type="component" value="Chromosome"/>
</dbReference>